<comment type="caution">
    <text evidence="3">The sequence shown here is derived from an EMBL/GenBank/DDBJ whole genome shotgun (WGS) entry which is preliminary data.</text>
</comment>
<feature type="region of interest" description="Disordered" evidence="1">
    <location>
        <begin position="46"/>
        <end position="132"/>
    </location>
</feature>
<dbReference type="NCBIfam" id="TIGR02098">
    <property type="entry name" value="MJ0042_CXXC"/>
    <property type="match status" value="1"/>
</dbReference>
<dbReference type="RefSeq" id="WP_321550362.1">
    <property type="nucleotide sequence ID" value="NZ_JAXIVS010000015.1"/>
</dbReference>
<accession>A0ABU5HE75</accession>
<feature type="region of interest" description="Disordered" evidence="1">
    <location>
        <begin position="223"/>
        <end position="308"/>
    </location>
</feature>
<dbReference type="InterPro" id="IPR011990">
    <property type="entry name" value="TPR-like_helical_dom_sf"/>
</dbReference>
<feature type="domain" description="Zinc finger/thioredoxin putative" evidence="2">
    <location>
        <begin position="1"/>
        <end position="36"/>
    </location>
</feature>
<dbReference type="InterPro" id="IPR011723">
    <property type="entry name" value="Znf/thioredoxin_put"/>
</dbReference>
<dbReference type="Pfam" id="PF13717">
    <property type="entry name" value="Zn_ribbon_4"/>
    <property type="match status" value="1"/>
</dbReference>
<feature type="compositionally biased region" description="Pro residues" evidence="1">
    <location>
        <begin position="268"/>
        <end position="289"/>
    </location>
</feature>
<evidence type="ECO:0000259" key="2">
    <source>
        <dbReference type="Pfam" id="PF13717"/>
    </source>
</evidence>
<dbReference type="Gene3D" id="1.25.40.10">
    <property type="entry name" value="Tetratricopeptide repeat domain"/>
    <property type="match status" value="1"/>
</dbReference>
<feature type="compositionally biased region" description="Polar residues" evidence="1">
    <location>
        <begin position="64"/>
        <end position="73"/>
    </location>
</feature>
<evidence type="ECO:0000256" key="1">
    <source>
        <dbReference type="SAM" id="MobiDB-lite"/>
    </source>
</evidence>
<evidence type="ECO:0000313" key="3">
    <source>
        <dbReference type="EMBL" id="MDY7231656.1"/>
    </source>
</evidence>
<sequence length="624" mass="65115">MQIGCPQCSMQYELDPRLLPPAGASVQCTRCSFVFTATPSGKVLVPPQAQSAQGGSTARVGEVSRTSSASTTRIFGIPQGTVSPPAERSASASQSTRIFGVPPGLSRAPAAPAAPPPDDSEKTPAYGTLAEGLPGGEMGKTQVFGAPPPARVPPATTTQVFGAVSVPSPATTTQVFGAPSLPPPAPPPTTTQVFGASAIPASPAAPATTQAFGASQIQAADRAAGVSVPSQDAGGTVPWMVESGAGGKQGRGKTGESRAAAPRAAPVDLPPQAPVPLPTPPPVALPPESPVESRGGSATGSRRGSALTSQEIFERLERESPAQEAPEGPGVGRYLLILAAVGVLALTAWLTYPVWRNQGSELPAEALTTKDQAVALLRRDDAASREQALEQLRALVVRFPKFTEAQAELLVALALQLDDSQVELAWISEQQTRLRREIASLQLAQAPADWESRVNSRKEELEALGEQRRPLEAAIGQLTKQGQEALMVIRAAPETEPAADVVARLKAQAVHAGVTGNPQALALAERLRKVENPSHWSALSLAEYGLNAGSPPSALEELSEALREVRERDNTLIRAYVLGARLALRQREPAVARSLLDTALALNPNHALARKLQQWSATLGTITP</sequence>
<dbReference type="EMBL" id="JAXIVS010000015">
    <property type="protein sequence ID" value="MDY7231656.1"/>
    <property type="molecule type" value="Genomic_DNA"/>
</dbReference>
<gene>
    <name evidence="3" type="ORF">SYV04_35040</name>
</gene>
<protein>
    <submittedName>
        <fullName evidence="3">Zinc-ribbon domain-containing protein</fullName>
    </submittedName>
</protein>
<dbReference type="Proteomes" id="UP001291309">
    <property type="component" value="Unassembled WGS sequence"/>
</dbReference>
<evidence type="ECO:0000313" key="4">
    <source>
        <dbReference type="Proteomes" id="UP001291309"/>
    </source>
</evidence>
<name>A0ABU5HE75_9BACT</name>
<feature type="compositionally biased region" description="Low complexity" evidence="1">
    <location>
        <begin position="293"/>
        <end position="306"/>
    </location>
</feature>
<proteinExistence type="predicted"/>
<dbReference type="SUPFAM" id="SSF48452">
    <property type="entry name" value="TPR-like"/>
    <property type="match status" value="1"/>
</dbReference>
<keyword evidence="4" id="KW-1185">Reference proteome</keyword>
<organism evidence="3 4">
    <name type="scientific">Hyalangium rubrum</name>
    <dbReference type="NCBI Taxonomy" id="3103134"/>
    <lineage>
        <taxon>Bacteria</taxon>
        <taxon>Pseudomonadati</taxon>
        <taxon>Myxococcota</taxon>
        <taxon>Myxococcia</taxon>
        <taxon>Myxococcales</taxon>
        <taxon>Cystobacterineae</taxon>
        <taxon>Archangiaceae</taxon>
        <taxon>Hyalangium</taxon>
    </lineage>
</organism>
<reference evidence="3 4" key="1">
    <citation type="submission" date="2023-12" db="EMBL/GenBank/DDBJ databases">
        <title>the genome sequence of Hyalangium sp. s54d21.</title>
        <authorList>
            <person name="Zhang X."/>
        </authorList>
    </citation>
    <scope>NUCLEOTIDE SEQUENCE [LARGE SCALE GENOMIC DNA]</scope>
    <source>
        <strain evidence="4">s54d21</strain>
    </source>
</reference>